<keyword evidence="3" id="KW-1185">Reference proteome</keyword>
<dbReference type="EMBL" id="LJGW01000110">
    <property type="protein sequence ID" value="OEV12940.1"/>
    <property type="molecule type" value="Genomic_DNA"/>
</dbReference>
<dbReference type="InterPro" id="IPR043917">
    <property type="entry name" value="DUF5753"/>
</dbReference>
<dbReference type="AlphaFoldDB" id="A0A1E7L9W8"/>
<dbReference type="Proteomes" id="UP000176005">
    <property type="component" value="Unassembled WGS sequence"/>
</dbReference>
<dbReference type="RefSeq" id="WP_070015573.1">
    <property type="nucleotide sequence ID" value="NZ_LJGW01000110.1"/>
</dbReference>
<dbReference type="InterPro" id="IPR010982">
    <property type="entry name" value="Lambda_DNA-bd_dom_sf"/>
</dbReference>
<proteinExistence type="predicted"/>
<evidence type="ECO:0000313" key="3">
    <source>
        <dbReference type="Proteomes" id="UP000176005"/>
    </source>
</evidence>
<dbReference type="GO" id="GO:0003677">
    <property type="term" value="F:DNA binding"/>
    <property type="evidence" value="ECO:0007669"/>
    <property type="project" value="InterPro"/>
</dbReference>
<name>A0A1E7L9W8_9ACTN</name>
<dbReference type="SUPFAM" id="SSF47413">
    <property type="entry name" value="lambda repressor-like DNA-binding domains"/>
    <property type="match status" value="1"/>
</dbReference>
<feature type="domain" description="HTH cro/C1-type" evidence="1">
    <location>
        <begin position="23"/>
        <end position="77"/>
    </location>
</feature>
<dbReference type="CDD" id="cd00093">
    <property type="entry name" value="HTH_XRE"/>
    <property type="match status" value="1"/>
</dbReference>
<dbReference type="Gene3D" id="1.10.260.40">
    <property type="entry name" value="lambda repressor-like DNA-binding domains"/>
    <property type="match status" value="1"/>
</dbReference>
<dbReference type="Pfam" id="PF13560">
    <property type="entry name" value="HTH_31"/>
    <property type="match status" value="1"/>
</dbReference>
<organism evidence="2 3">
    <name type="scientific">Streptomyces nanshensis</name>
    <dbReference type="NCBI Taxonomy" id="518642"/>
    <lineage>
        <taxon>Bacteria</taxon>
        <taxon>Bacillati</taxon>
        <taxon>Actinomycetota</taxon>
        <taxon>Actinomycetes</taxon>
        <taxon>Kitasatosporales</taxon>
        <taxon>Streptomycetaceae</taxon>
        <taxon>Streptomyces</taxon>
    </lineage>
</organism>
<dbReference type="Pfam" id="PF19054">
    <property type="entry name" value="DUF5753"/>
    <property type="match status" value="1"/>
</dbReference>
<dbReference type="PROSITE" id="PS50943">
    <property type="entry name" value="HTH_CROC1"/>
    <property type="match status" value="1"/>
</dbReference>
<gene>
    <name evidence="2" type="ORF">AN218_06050</name>
</gene>
<accession>A0A1E7L9W8</accession>
<comment type="caution">
    <text evidence="2">The sequence shown here is derived from an EMBL/GenBank/DDBJ whole genome shotgun (WGS) entry which is preliminary data.</text>
</comment>
<dbReference type="InterPro" id="IPR001387">
    <property type="entry name" value="Cro/C1-type_HTH"/>
</dbReference>
<dbReference type="SMART" id="SM00530">
    <property type="entry name" value="HTH_XRE"/>
    <property type="match status" value="1"/>
</dbReference>
<dbReference type="PATRIC" id="fig|518642.10.peg.7367"/>
<protein>
    <submittedName>
        <fullName evidence="2">XRE family transcriptional regulator</fullName>
    </submittedName>
</protein>
<reference evidence="2 3" key="1">
    <citation type="journal article" date="2016" name="Front. Microbiol.">
        <title>Comparative Genomics Analysis of Streptomyces Species Reveals Their Adaptation to the Marine Environment and Their Diversity at the Genomic Level.</title>
        <authorList>
            <person name="Tian X."/>
            <person name="Zhang Z."/>
            <person name="Yang T."/>
            <person name="Chen M."/>
            <person name="Li J."/>
            <person name="Chen F."/>
            <person name="Yang J."/>
            <person name="Li W."/>
            <person name="Zhang B."/>
            <person name="Zhang Z."/>
            <person name="Wu J."/>
            <person name="Zhang C."/>
            <person name="Long L."/>
            <person name="Xiao J."/>
        </authorList>
    </citation>
    <scope>NUCLEOTIDE SEQUENCE [LARGE SCALE GENOMIC DNA]</scope>
    <source>
        <strain evidence="2 3">SCSIO 10429</strain>
    </source>
</reference>
<sequence length="293" mass="32953">MSGALPSGQTAPTVLRIVLGKRLRELREGRGLGLSDAARVLDVNQLTVRRLESGQVGFKLPYVRALLELYDVSPAETREFTELTGRANEPGWWHTFRDALPEWFRAYVSLETSASVLRVYEPHYVTGLLQTPDYARSVIGAGFPEAPGDALEQRVELRLRRQKLMDSPNAPALWVVMEEAALLRAVGGRRLMRGQIDRLLDVLDHPGIALRILPLSAGAHSGTSGHFTYFRFEERELQDIVYTEVGLTSALYYDQHSDVVTHLETHNRMSQLATARIPDARAYLTDLRKEYGK</sequence>
<evidence type="ECO:0000313" key="2">
    <source>
        <dbReference type="EMBL" id="OEV12940.1"/>
    </source>
</evidence>
<evidence type="ECO:0000259" key="1">
    <source>
        <dbReference type="PROSITE" id="PS50943"/>
    </source>
</evidence>